<dbReference type="PANTHER" id="PTHR30040">
    <property type="entry name" value="THIAMINE BIOSYNTHESIS LIPOPROTEIN APBE"/>
    <property type="match status" value="1"/>
</dbReference>
<keyword evidence="6 11" id="KW-0479">Metal-binding</keyword>
<name>A0ABW1R805_9LACO</name>
<keyword evidence="7 11" id="KW-0274">FAD</keyword>
<evidence type="ECO:0000256" key="5">
    <source>
        <dbReference type="ARBA" id="ARBA00022679"/>
    </source>
</evidence>
<keyword evidence="13" id="KW-1185">Reference proteome</keyword>
<comment type="caution">
    <text evidence="12">The sequence shown here is derived from an EMBL/GenBank/DDBJ whole genome shotgun (WGS) entry which is preliminary data.</text>
</comment>
<evidence type="ECO:0000313" key="12">
    <source>
        <dbReference type="EMBL" id="MFC6164841.1"/>
    </source>
</evidence>
<keyword evidence="5 11" id="KW-0808">Transferase</keyword>
<dbReference type="GO" id="GO:0016740">
    <property type="term" value="F:transferase activity"/>
    <property type="evidence" value="ECO:0007669"/>
    <property type="project" value="UniProtKB-KW"/>
</dbReference>
<reference evidence="13" key="1">
    <citation type="journal article" date="2019" name="Int. J. Syst. Evol. Microbiol.">
        <title>The Global Catalogue of Microorganisms (GCM) 10K type strain sequencing project: providing services to taxonomists for standard genome sequencing and annotation.</title>
        <authorList>
            <consortium name="The Broad Institute Genomics Platform"/>
            <consortium name="The Broad Institute Genome Sequencing Center for Infectious Disease"/>
            <person name="Wu L."/>
            <person name="Ma J."/>
        </authorList>
    </citation>
    <scope>NUCLEOTIDE SEQUENCE [LARGE SCALE GENOMIC DNA]</scope>
    <source>
        <strain evidence="13">CCM 8932</strain>
    </source>
</reference>
<dbReference type="Proteomes" id="UP001596253">
    <property type="component" value="Unassembled WGS sequence"/>
</dbReference>
<dbReference type="PANTHER" id="PTHR30040:SF2">
    <property type="entry name" value="FAD:PROTEIN FMN TRANSFERASE"/>
    <property type="match status" value="1"/>
</dbReference>
<comment type="catalytic activity">
    <reaction evidence="10 11">
        <text>L-threonyl-[protein] + FAD = FMN-L-threonyl-[protein] + AMP + H(+)</text>
        <dbReference type="Rhea" id="RHEA:36847"/>
        <dbReference type="Rhea" id="RHEA-COMP:11060"/>
        <dbReference type="Rhea" id="RHEA-COMP:11061"/>
        <dbReference type="ChEBI" id="CHEBI:15378"/>
        <dbReference type="ChEBI" id="CHEBI:30013"/>
        <dbReference type="ChEBI" id="CHEBI:57692"/>
        <dbReference type="ChEBI" id="CHEBI:74257"/>
        <dbReference type="ChEBI" id="CHEBI:456215"/>
        <dbReference type="EC" id="2.7.1.180"/>
    </reaction>
</comment>
<dbReference type="InterPro" id="IPR003374">
    <property type="entry name" value="ApbE-like_sf"/>
</dbReference>
<proteinExistence type="inferred from homology"/>
<evidence type="ECO:0000256" key="6">
    <source>
        <dbReference type="ARBA" id="ARBA00022723"/>
    </source>
</evidence>
<evidence type="ECO:0000256" key="2">
    <source>
        <dbReference type="ARBA" id="ARBA00011955"/>
    </source>
</evidence>
<organism evidence="12 13">
    <name type="scientific">Lactiplantibacillus dongliensis</name>
    <dbReference type="NCBI Taxonomy" id="2559919"/>
    <lineage>
        <taxon>Bacteria</taxon>
        <taxon>Bacillati</taxon>
        <taxon>Bacillota</taxon>
        <taxon>Bacilli</taxon>
        <taxon>Lactobacillales</taxon>
        <taxon>Lactobacillaceae</taxon>
        <taxon>Lactiplantibacillus</taxon>
    </lineage>
</organism>
<evidence type="ECO:0000256" key="1">
    <source>
        <dbReference type="ARBA" id="ARBA00001946"/>
    </source>
</evidence>
<comment type="similarity">
    <text evidence="11">Belongs to the ApbE family.</text>
</comment>
<keyword evidence="8 11" id="KW-0460">Magnesium</keyword>
<evidence type="ECO:0000256" key="7">
    <source>
        <dbReference type="ARBA" id="ARBA00022827"/>
    </source>
</evidence>
<dbReference type="RefSeq" id="WP_137639570.1">
    <property type="nucleotide sequence ID" value="NZ_BJDK01000007.1"/>
</dbReference>
<comment type="cofactor">
    <cofactor evidence="1">
        <name>Mg(2+)</name>
        <dbReference type="ChEBI" id="CHEBI:18420"/>
    </cofactor>
</comment>
<evidence type="ECO:0000256" key="10">
    <source>
        <dbReference type="ARBA" id="ARBA00048540"/>
    </source>
</evidence>
<protein>
    <recommendedName>
        <fullName evidence="3 11">FAD:protein FMN transferase</fullName>
        <ecNumber evidence="2 11">2.7.1.180</ecNumber>
    </recommendedName>
    <alternativeName>
        <fullName evidence="9 11">Flavin transferase</fullName>
    </alternativeName>
</protein>
<keyword evidence="4 11" id="KW-0285">Flavoprotein</keyword>
<evidence type="ECO:0000256" key="11">
    <source>
        <dbReference type="PIRNR" id="PIRNR006268"/>
    </source>
</evidence>
<dbReference type="SUPFAM" id="SSF143631">
    <property type="entry name" value="ApbE-like"/>
    <property type="match status" value="1"/>
</dbReference>
<evidence type="ECO:0000256" key="3">
    <source>
        <dbReference type="ARBA" id="ARBA00016337"/>
    </source>
</evidence>
<gene>
    <name evidence="12" type="ORF">ACFP3T_09195</name>
</gene>
<dbReference type="InterPro" id="IPR024932">
    <property type="entry name" value="ApbE"/>
</dbReference>
<dbReference type="Pfam" id="PF02424">
    <property type="entry name" value="ApbE"/>
    <property type="match status" value="1"/>
</dbReference>
<dbReference type="Gene3D" id="3.10.520.10">
    <property type="entry name" value="ApbE-like domains"/>
    <property type="match status" value="1"/>
</dbReference>
<dbReference type="PIRSF" id="PIRSF006268">
    <property type="entry name" value="ApbE"/>
    <property type="match status" value="1"/>
</dbReference>
<evidence type="ECO:0000313" key="13">
    <source>
        <dbReference type="Proteomes" id="UP001596253"/>
    </source>
</evidence>
<evidence type="ECO:0000256" key="8">
    <source>
        <dbReference type="ARBA" id="ARBA00022842"/>
    </source>
</evidence>
<dbReference type="EC" id="2.7.1.180" evidence="2 11"/>
<evidence type="ECO:0000256" key="9">
    <source>
        <dbReference type="ARBA" id="ARBA00031306"/>
    </source>
</evidence>
<evidence type="ECO:0000256" key="4">
    <source>
        <dbReference type="ARBA" id="ARBA00022630"/>
    </source>
</evidence>
<sequence length="318" mass="34870">MVAVQKKYLSQFTMFGTVVTITLFAPNQPLIEQVYDYLVKMDQFFSMNRPDSELMRINQQAGHAPVTVSSTCFELIQAAITASRDYQDSFNVLIGPLVKLWQIGFGGQQVPSQSAIQARLALMNPADVQLDAVKQTVWLTKPGMMLDLGAIAKGYFADQVILQLQQAGVTHAIVNLGGNVKILGENPLTPTGQWVVGIQAPKAPRGYPALQLVTPAKTVVTSGIFERYFKVGTKLYHHILDPQTGYPVEKPIEQVSIVTTSSTLAEILSTVAFFKGATAGRQLIDRLPNVEAIFIDQNQQIQTTAGLQHLSEGVYAYE</sequence>
<accession>A0ABW1R805</accession>
<dbReference type="EMBL" id="JBHSSD010000040">
    <property type="protein sequence ID" value="MFC6164841.1"/>
    <property type="molecule type" value="Genomic_DNA"/>
</dbReference>